<sequence>MITWMQRHKKYLIITIWISTIAFVGAGFVGWGQYSYGDKAGAVAKVGNVEVTMGELQKTYSNLYAQYNKMFQGNFDEEKAKSFGLQSQALKQLTDQALIINLALSYDLEINDAELLNELKTQEYFFKDGVFNKEIYKQVLSQNNMSIKEYEVSVKKQLLIQKTLKLLPVDVSKNELDIISSVLNIADKINYKILSDEKINIDTSDAALKPFWEARQQNFMSEVTYEVKFIKQSRVSNKYEESQINEHYAANKTHFKDVEGKLLPLEGARSSVINELDAKATKDEALRGYIAYKKGKLASDVKVSTTTISASNNPYNENVLEQISKLSITSPYLKPILVNDEYFTFELLKVNSSKAKSFEEAKKDVLPMFVQEEKKNKLLELAKNSVATFTGTTTDFITNEDAAKITNMEPADANEFLIALFSSQDKRGFISLKNGNVVLYNILEQKLLNKTNTNPNNPIVRLKSAMFNEGLIKNLQNKYKTEIFIEGL</sequence>
<evidence type="ECO:0000256" key="2">
    <source>
        <dbReference type="ARBA" id="ARBA00022475"/>
    </source>
</evidence>
<evidence type="ECO:0000259" key="9">
    <source>
        <dbReference type="Pfam" id="PF13145"/>
    </source>
</evidence>
<keyword evidence="5 8" id="KW-0472">Membrane</keyword>
<gene>
    <name evidence="10" type="ORF">SMGD1_2350</name>
</gene>
<evidence type="ECO:0000256" key="1">
    <source>
        <dbReference type="ARBA" id="ARBA00004401"/>
    </source>
</evidence>
<accession>H1FYQ8</accession>
<reference evidence="10 11" key="1">
    <citation type="journal article" date="2012" name="Proc. Natl. Acad. Sci. U.S.A.">
        <title>Genome and physiology of a model Epsilonproteobacterium responsible for sulfide detoxification in marine oxygen depletion zones.</title>
        <authorList>
            <person name="Grote J."/>
            <person name="Schott T."/>
            <person name="Bruckner C.G."/>
            <person name="Glockner F.O."/>
            <person name="Jost G."/>
            <person name="Teeling H."/>
            <person name="Labrenz M."/>
            <person name="Jurgens K."/>
        </authorList>
    </citation>
    <scope>NUCLEOTIDE SEQUENCE [LARGE SCALE GENOMIC DNA]</scope>
    <source>
        <strain evidence="10 11">GD1</strain>
    </source>
</reference>
<organism evidence="10 11">
    <name type="scientific">Sulfurimonas gotlandica (strain DSM 19862 / JCM 16533 / GD1)</name>
    <dbReference type="NCBI Taxonomy" id="929558"/>
    <lineage>
        <taxon>Bacteria</taxon>
        <taxon>Pseudomonadati</taxon>
        <taxon>Campylobacterota</taxon>
        <taxon>Epsilonproteobacteria</taxon>
        <taxon>Campylobacterales</taxon>
        <taxon>Sulfurimonadaceae</taxon>
        <taxon>Sulfurimonas</taxon>
    </lineage>
</organism>
<dbReference type="SUPFAM" id="SSF109998">
    <property type="entry name" value="Triger factor/SurA peptide-binding domain-like"/>
    <property type="match status" value="1"/>
</dbReference>
<proteinExistence type="inferred from homology"/>
<protein>
    <submittedName>
        <fullName evidence="10">Putative peptidyl-prolyl cis-trans isomerase D</fullName>
        <ecNumber evidence="10">5.2.1.8</ecNumber>
    </submittedName>
</protein>
<dbReference type="InterPro" id="IPR027304">
    <property type="entry name" value="Trigger_fact/SurA_dom_sf"/>
</dbReference>
<dbReference type="GO" id="GO:0005886">
    <property type="term" value="C:plasma membrane"/>
    <property type="evidence" value="ECO:0007669"/>
    <property type="project" value="UniProtKB-SubCell"/>
</dbReference>
<dbReference type="RefSeq" id="WP_008339215.1">
    <property type="nucleotide sequence ID" value="NZ_AFRZ01000001.1"/>
</dbReference>
<dbReference type="Proteomes" id="UP000006431">
    <property type="component" value="Unassembled WGS sequence"/>
</dbReference>
<evidence type="ECO:0000256" key="6">
    <source>
        <dbReference type="ARBA" id="ARBA00023186"/>
    </source>
</evidence>
<dbReference type="InterPro" id="IPR000297">
    <property type="entry name" value="PPIase_PpiC"/>
</dbReference>
<feature type="transmembrane region" description="Helical" evidence="8">
    <location>
        <begin position="12"/>
        <end position="31"/>
    </location>
</feature>
<accession>B6BML1</accession>
<dbReference type="AlphaFoldDB" id="B6BML1"/>
<dbReference type="PANTHER" id="PTHR47529">
    <property type="entry name" value="PEPTIDYL-PROLYL CIS-TRANS ISOMERASE D"/>
    <property type="match status" value="1"/>
</dbReference>
<dbReference type="EMBL" id="AFRZ01000001">
    <property type="protein sequence ID" value="EHP30873.1"/>
    <property type="molecule type" value="Genomic_DNA"/>
</dbReference>
<evidence type="ECO:0000256" key="4">
    <source>
        <dbReference type="ARBA" id="ARBA00022989"/>
    </source>
</evidence>
<evidence type="ECO:0000256" key="7">
    <source>
        <dbReference type="ARBA" id="ARBA00038408"/>
    </source>
</evidence>
<evidence type="ECO:0000313" key="10">
    <source>
        <dbReference type="EMBL" id="EHP30873.1"/>
    </source>
</evidence>
<dbReference type="InterPro" id="IPR052029">
    <property type="entry name" value="PpiD_chaperone"/>
</dbReference>
<dbReference type="GO" id="GO:0003755">
    <property type="term" value="F:peptidyl-prolyl cis-trans isomerase activity"/>
    <property type="evidence" value="ECO:0007669"/>
    <property type="project" value="UniProtKB-EC"/>
</dbReference>
<evidence type="ECO:0000313" key="11">
    <source>
        <dbReference type="Proteomes" id="UP000006431"/>
    </source>
</evidence>
<dbReference type="PANTHER" id="PTHR47529:SF1">
    <property type="entry name" value="PERIPLASMIC CHAPERONE PPID"/>
    <property type="match status" value="1"/>
</dbReference>
<evidence type="ECO:0000256" key="3">
    <source>
        <dbReference type="ARBA" id="ARBA00022692"/>
    </source>
</evidence>
<evidence type="ECO:0000256" key="5">
    <source>
        <dbReference type="ARBA" id="ARBA00023136"/>
    </source>
</evidence>
<keyword evidence="2" id="KW-1003">Cell membrane</keyword>
<dbReference type="Pfam" id="PF13624">
    <property type="entry name" value="SurA_N_3"/>
    <property type="match status" value="1"/>
</dbReference>
<dbReference type="STRING" id="929558.SMGD1_2350"/>
<comment type="similarity">
    <text evidence="7">Belongs to the PpiD chaperone family.</text>
</comment>
<name>B6BML1_SULGG</name>
<comment type="caution">
    <text evidence="10">The sequence shown here is derived from an EMBL/GenBank/DDBJ whole genome shotgun (WGS) entry which is preliminary data.</text>
</comment>
<dbReference type="Gene3D" id="1.10.4030.10">
    <property type="entry name" value="Porin chaperone SurA, peptide-binding domain"/>
    <property type="match status" value="1"/>
</dbReference>
<dbReference type="Pfam" id="PF13145">
    <property type="entry name" value="Rotamase_2"/>
    <property type="match status" value="1"/>
</dbReference>
<dbReference type="PATRIC" id="fig|929558.5.peg.2340"/>
<dbReference type="OrthoDB" id="9788030at2"/>
<keyword evidence="6" id="KW-0143">Chaperone</keyword>
<dbReference type="HOGENOM" id="CLU_552854_0_0_7"/>
<keyword evidence="3 8" id="KW-0812">Transmembrane</keyword>
<dbReference type="eggNOG" id="COG0760">
    <property type="taxonomic scope" value="Bacteria"/>
</dbReference>
<keyword evidence="10" id="KW-0413">Isomerase</keyword>
<evidence type="ECO:0000256" key="8">
    <source>
        <dbReference type="SAM" id="Phobius"/>
    </source>
</evidence>
<dbReference type="EC" id="5.2.1.8" evidence="10"/>
<feature type="domain" description="PpiC" evidence="9">
    <location>
        <begin position="241"/>
        <end position="363"/>
    </location>
</feature>
<keyword evidence="4 8" id="KW-1133">Transmembrane helix</keyword>
<comment type="subcellular location">
    <subcellularLocation>
        <location evidence="1">Cell membrane</location>
        <topology evidence="1">Single-pass type II membrane protein</topology>
    </subcellularLocation>
</comment>
<keyword evidence="11" id="KW-1185">Reference proteome</keyword>